<dbReference type="AlphaFoldDB" id="A0A2T0T9S2"/>
<organism evidence="1 2">
    <name type="scientific">Umezawaea tangerina</name>
    <dbReference type="NCBI Taxonomy" id="84725"/>
    <lineage>
        <taxon>Bacteria</taxon>
        <taxon>Bacillati</taxon>
        <taxon>Actinomycetota</taxon>
        <taxon>Actinomycetes</taxon>
        <taxon>Pseudonocardiales</taxon>
        <taxon>Pseudonocardiaceae</taxon>
        <taxon>Umezawaea</taxon>
    </lineage>
</organism>
<comment type="caution">
    <text evidence="1">The sequence shown here is derived from an EMBL/GenBank/DDBJ whole genome shotgun (WGS) entry which is preliminary data.</text>
</comment>
<accession>A0A2T0T9S2</accession>
<protein>
    <submittedName>
        <fullName evidence="1">Uncharacterized protein</fullName>
    </submittedName>
</protein>
<evidence type="ECO:0000313" key="2">
    <source>
        <dbReference type="Proteomes" id="UP000239494"/>
    </source>
</evidence>
<name>A0A2T0T9S2_9PSEU</name>
<sequence length="64" mass="7225">MSLEWTPEAIKAEIDYRQRSMLADAEHVRAARRGLPEHQSWWARLARRAGPTAPEGRKVQGSAA</sequence>
<dbReference type="RefSeq" id="WP_106187799.1">
    <property type="nucleotide sequence ID" value="NZ_PVTF01000004.1"/>
</dbReference>
<evidence type="ECO:0000313" key="1">
    <source>
        <dbReference type="EMBL" id="PRY42388.1"/>
    </source>
</evidence>
<reference evidence="1 2" key="1">
    <citation type="submission" date="2018-03" db="EMBL/GenBank/DDBJ databases">
        <title>Genomic Encyclopedia of Archaeal and Bacterial Type Strains, Phase II (KMG-II): from individual species to whole genera.</title>
        <authorList>
            <person name="Goeker M."/>
        </authorList>
    </citation>
    <scope>NUCLEOTIDE SEQUENCE [LARGE SCALE GENOMIC DNA]</scope>
    <source>
        <strain evidence="1 2">DSM 44720</strain>
    </source>
</reference>
<dbReference type="Proteomes" id="UP000239494">
    <property type="component" value="Unassembled WGS sequence"/>
</dbReference>
<dbReference type="EMBL" id="PVTF01000004">
    <property type="protein sequence ID" value="PRY42388.1"/>
    <property type="molecule type" value="Genomic_DNA"/>
</dbReference>
<keyword evidence="2" id="KW-1185">Reference proteome</keyword>
<proteinExistence type="predicted"/>
<dbReference type="OrthoDB" id="3699707at2"/>
<gene>
    <name evidence="1" type="ORF">CLV43_104221</name>
</gene>